<evidence type="ECO:0000259" key="9">
    <source>
        <dbReference type="PROSITE" id="PS50217"/>
    </source>
</evidence>
<feature type="domain" description="BZIP" evidence="9">
    <location>
        <begin position="125"/>
        <end position="188"/>
    </location>
</feature>
<protein>
    <recommendedName>
        <fullName evidence="9">BZIP domain-containing protein</fullName>
    </recommendedName>
</protein>
<dbReference type="Proteomes" id="UP000689195">
    <property type="component" value="Unassembled WGS sequence"/>
</dbReference>
<keyword evidence="7" id="KW-0175">Coiled coil</keyword>
<keyword evidence="6" id="KW-0539">Nucleus</keyword>
<dbReference type="InterPro" id="IPR044280">
    <property type="entry name" value="Hac1/HY5"/>
</dbReference>
<comment type="subcellular location">
    <subcellularLocation>
        <location evidence="1">Nucleus</location>
    </subcellularLocation>
</comment>
<dbReference type="GO" id="GO:0045944">
    <property type="term" value="P:positive regulation of transcription by RNA polymerase II"/>
    <property type="evidence" value="ECO:0007669"/>
    <property type="project" value="InterPro"/>
</dbReference>
<dbReference type="PANTHER" id="PTHR46714:SF6">
    <property type="entry name" value="TRANSCRIPTIONAL ACTIVATOR HAC1"/>
    <property type="match status" value="1"/>
</dbReference>
<dbReference type="SMART" id="SM00338">
    <property type="entry name" value="BRLZ"/>
    <property type="match status" value="1"/>
</dbReference>
<evidence type="ECO:0000256" key="3">
    <source>
        <dbReference type="ARBA" id="ARBA00023015"/>
    </source>
</evidence>
<evidence type="ECO:0000256" key="7">
    <source>
        <dbReference type="SAM" id="Coils"/>
    </source>
</evidence>
<feature type="region of interest" description="Disordered" evidence="8">
    <location>
        <begin position="90"/>
        <end position="127"/>
    </location>
</feature>
<feature type="compositionally biased region" description="Basic and acidic residues" evidence="8">
    <location>
        <begin position="116"/>
        <end position="127"/>
    </location>
</feature>
<feature type="coiled-coil region" evidence="7">
    <location>
        <begin position="136"/>
        <end position="191"/>
    </location>
</feature>
<evidence type="ECO:0000313" key="10">
    <source>
        <dbReference type="EMBL" id="CAD8174867.1"/>
    </source>
</evidence>
<keyword evidence="4" id="KW-0238">DNA-binding</keyword>
<dbReference type="GO" id="GO:0005634">
    <property type="term" value="C:nucleus"/>
    <property type="evidence" value="ECO:0007669"/>
    <property type="project" value="UniProtKB-SubCell"/>
</dbReference>
<dbReference type="EMBL" id="CAJJDO010000062">
    <property type="protein sequence ID" value="CAD8174867.1"/>
    <property type="molecule type" value="Genomic_DNA"/>
</dbReference>
<accession>A0A8S1VDG2</accession>
<dbReference type="CDD" id="cd14709">
    <property type="entry name" value="bZIP_CREBL2"/>
    <property type="match status" value="1"/>
</dbReference>
<proteinExistence type="inferred from homology"/>
<organism evidence="10 11">
    <name type="scientific">Paramecium pentaurelia</name>
    <dbReference type="NCBI Taxonomy" id="43138"/>
    <lineage>
        <taxon>Eukaryota</taxon>
        <taxon>Sar</taxon>
        <taxon>Alveolata</taxon>
        <taxon>Ciliophora</taxon>
        <taxon>Intramacronucleata</taxon>
        <taxon>Oligohymenophorea</taxon>
        <taxon>Peniculida</taxon>
        <taxon>Parameciidae</taxon>
        <taxon>Paramecium</taxon>
    </lineage>
</organism>
<evidence type="ECO:0000256" key="5">
    <source>
        <dbReference type="ARBA" id="ARBA00023163"/>
    </source>
</evidence>
<keyword evidence="11" id="KW-1185">Reference proteome</keyword>
<evidence type="ECO:0000256" key="8">
    <source>
        <dbReference type="SAM" id="MobiDB-lite"/>
    </source>
</evidence>
<keyword evidence="5" id="KW-0804">Transcription</keyword>
<comment type="similarity">
    <text evidence="2">Belongs to the bZIP family.</text>
</comment>
<dbReference type="Pfam" id="PF00170">
    <property type="entry name" value="bZIP_1"/>
    <property type="match status" value="1"/>
</dbReference>
<sequence length="304" mass="36150">MQTQLDQKLSNTKLRYCSFFTMFRYLSNKIYRFLIQYLIYIFRNMSTSQQEFFEYMSETLQTSQEGLMEMQKSNPQNFQKLIEKMKRTMRREKAKQRKHKDEPEIVQSSKKIKRKKQDDDPLRDNDKKTIQMIRNRISAQNSRDRKKQYLQQLENQAQKELNYNIELRKQLEELQAKHQKLTNKSSKIRDQLSILQQLGRCSRLGKIGLALLTLVSVFSVISQKETQQTISSPLVKVEDISNESAMAPINYEKSYSVIDTNTFFEEQKISVGMSEESENSYPQLLPNALYRLNSHLEYDFLQQN</sequence>
<dbReference type="InterPro" id="IPR004827">
    <property type="entry name" value="bZIP"/>
</dbReference>
<dbReference type="GO" id="GO:0000981">
    <property type="term" value="F:DNA-binding transcription factor activity, RNA polymerase II-specific"/>
    <property type="evidence" value="ECO:0007669"/>
    <property type="project" value="InterPro"/>
</dbReference>
<evidence type="ECO:0000256" key="6">
    <source>
        <dbReference type="ARBA" id="ARBA00023242"/>
    </source>
</evidence>
<comment type="caution">
    <text evidence="10">The sequence shown here is derived from an EMBL/GenBank/DDBJ whole genome shotgun (WGS) entry which is preliminary data.</text>
</comment>
<dbReference type="OrthoDB" id="299128at2759"/>
<dbReference type="GO" id="GO:0003677">
    <property type="term" value="F:DNA binding"/>
    <property type="evidence" value="ECO:0007669"/>
    <property type="project" value="UniProtKB-KW"/>
</dbReference>
<evidence type="ECO:0000256" key="4">
    <source>
        <dbReference type="ARBA" id="ARBA00023125"/>
    </source>
</evidence>
<dbReference type="PANTHER" id="PTHR46714">
    <property type="entry name" value="TRANSCRIPTIONAL ACTIVATOR HAC1"/>
    <property type="match status" value="1"/>
</dbReference>
<gene>
    <name evidence="10" type="ORF">PPENT_87.1.T0620036</name>
</gene>
<name>A0A8S1VDG2_9CILI</name>
<dbReference type="PROSITE" id="PS50217">
    <property type="entry name" value="BZIP"/>
    <property type="match status" value="1"/>
</dbReference>
<evidence type="ECO:0000313" key="11">
    <source>
        <dbReference type="Proteomes" id="UP000689195"/>
    </source>
</evidence>
<dbReference type="AlphaFoldDB" id="A0A8S1VDG2"/>
<evidence type="ECO:0000256" key="2">
    <source>
        <dbReference type="ARBA" id="ARBA00007163"/>
    </source>
</evidence>
<keyword evidence="3" id="KW-0805">Transcription regulation</keyword>
<reference evidence="10" key="1">
    <citation type="submission" date="2021-01" db="EMBL/GenBank/DDBJ databases">
        <authorList>
            <consortium name="Genoscope - CEA"/>
            <person name="William W."/>
        </authorList>
    </citation>
    <scope>NUCLEOTIDE SEQUENCE</scope>
</reference>
<evidence type="ECO:0000256" key="1">
    <source>
        <dbReference type="ARBA" id="ARBA00004123"/>
    </source>
</evidence>